<evidence type="ECO:0000256" key="2">
    <source>
        <dbReference type="ARBA" id="ARBA00013087"/>
    </source>
</evidence>
<keyword evidence="12" id="KW-1185">Reference proteome</keyword>
<feature type="binding site" evidence="8">
    <location>
        <position position="278"/>
    </location>
    <ligand>
        <name>glyoxylate</name>
        <dbReference type="ChEBI" id="CHEBI:36655"/>
    </ligand>
</feature>
<keyword evidence="3" id="KW-0560">Oxidoreductase</keyword>
<feature type="binding site" evidence="8">
    <location>
        <position position="44"/>
    </location>
    <ligand>
        <name>glyoxylate</name>
        <dbReference type="ChEBI" id="CHEBI:36655"/>
    </ligand>
</feature>
<feature type="region of interest" description="Disordered" evidence="9">
    <location>
        <begin position="205"/>
        <end position="226"/>
    </location>
</feature>
<comment type="similarity">
    <text evidence="4">Belongs to the FMN-dependent alpha-hydroxy acid dehydrogenase family.</text>
</comment>
<evidence type="ECO:0000256" key="1">
    <source>
        <dbReference type="ARBA" id="ARBA00001917"/>
    </source>
</evidence>
<dbReference type="Proteomes" id="UP000838412">
    <property type="component" value="Chromosome 1"/>
</dbReference>
<dbReference type="InterPro" id="IPR000262">
    <property type="entry name" value="FMN-dep_DH"/>
</dbReference>
<keyword evidence="8" id="KW-0288">FMN</keyword>
<dbReference type="InterPro" id="IPR013785">
    <property type="entry name" value="Aldolase_TIM"/>
</dbReference>
<dbReference type="PANTHER" id="PTHR10578:SF146">
    <property type="entry name" value="OXIDASE, PUTATIVE-RELATED"/>
    <property type="match status" value="1"/>
</dbReference>
<feature type="binding site" evidence="8">
    <location>
        <position position="148"/>
    </location>
    <ligand>
        <name>FMN</name>
        <dbReference type="ChEBI" id="CHEBI:58210"/>
    </ligand>
</feature>
<organism evidence="11 12">
    <name type="scientific">Branchiostoma lanceolatum</name>
    <name type="common">Common lancelet</name>
    <name type="synonym">Amphioxus lanceolatum</name>
    <dbReference type="NCBI Taxonomy" id="7740"/>
    <lineage>
        <taxon>Eukaryota</taxon>
        <taxon>Metazoa</taxon>
        <taxon>Chordata</taxon>
        <taxon>Cephalochordata</taxon>
        <taxon>Leptocardii</taxon>
        <taxon>Amphioxiformes</taxon>
        <taxon>Branchiostomatidae</taxon>
        <taxon>Branchiostoma</taxon>
    </lineage>
</organism>
<proteinExistence type="inferred from homology"/>
<dbReference type="GO" id="GO:0010181">
    <property type="term" value="F:FMN binding"/>
    <property type="evidence" value="ECO:0007669"/>
    <property type="project" value="InterPro"/>
</dbReference>
<evidence type="ECO:0000256" key="8">
    <source>
        <dbReference type="PIRSR" id="PIRSR000138-2"/>
    </source>
</evidence>
<dbReference type="Gene3D" id="3.20.20.70">
    <property type="entry name" value="Aldolase class I"/>
    <property type="match status" value="1"/>
</dbReference>
<dbReference type="FunFam" id="3.20.20.70:FF:000056">
    <property type="entry name" value="hydroxyacid oxidase 2"/>
    <property type="match status" value="1"/>
</dbReference>
<feature type="binding site" evidence="8">
    <location>
        <position position="275"/>
    </location>
    <ligand>
        <name>glyoxylate</name>
        <dbReference type="ChEBI" id="CHEBI:36655"/>
    </ligand>
</feature>
<comment type="catalytic activity">
    <reaction evidence="6">
        <text>2-hydroxyoctanoate + O2 = 2-oxooctanoate + H2O2</text>
        <dbReference type="Rhea" id="RHEA:67940"/>
        <dbReference type="ChEBI" id="CHEBI:15379"/>
        <dbReference type="ChEBI" id="CHEBI:16240"/>
        <dbReference type="ChEBI" id="CHEBI:133514"/>
        <dbReference type="ChEBI" id="CHEBI:176689"/>
    </reaction>
    <physiologicalReaction direction="left-to-right" evidence="6">
        <dbReference type="Rhea" id="RHEA:67941"/>
    </physiologicalReaction>
</comment>
<gene>
    <name evidence="11" type="primary">HAO1</name>
    <name evidence="11" type="ORF">BLAG_LOCUS440</name>
</gene>
<reference evidence="11" key="1">
    <citation type="submission" date="2022-01" db="EMBL/GenBank/DDBJ databases">
        <authorList>
            <person name="Braso-Vives M."/>
        </authorList>
    </citation>
    <scope>NUCLEOTIDE SEQUENCE</scope>
</reference>
<evidence type="ECO:0000256" key="7">
    <source>
        <dbReference type="PIRSR" id="PIRSR000138-1"/>
    </source>
</evidence>
<dbReference type="CDD" id="cd02809">
    <property type="entry name" value="alpha_hydroxyacid_oxid_FMN"/>
    <property type="match status" value="1"/>
</dbReference>
<evidence type="ECO:0000313" key="11">
    <source>
        <dbReference type="EMBL" id="CAH1227291.1"/>
    </source>
</evidence>
<accession>A0A8J9YNB5</accession>
<feature type="binding site" evidence="8">
    <location>
        <position position="150"/>
    </location>
    <ligand>
        <name>glyoxylate</name>
        <dbReference type="ChEBI" id="CHEBI:36655"/>
    </ligand>
</feature>
<evidence type="ECO:0000256" key="4">
    <source>
        <dbReference type="ARBA" id="ARBA00024042"/>
    </source>
</evidence>
<dbReference type="EC" id="1.1.3.15" evidence="2"/>
<evidence type="ECO:0000259" key="10">
    <source>
        <dbReference type="Pfam" id="PF01070"/>
    </source>
</evidence>
<dbReference type="EMBL" id="OV696686">
    <property type="protein sequence ID" value="CAH1227291.1"/>
    <property type="molecule type" value="Genomic_DNA"/>
</dbReference>
<evidence type="ECO:0000256" key="9">
    <source>
        <dbReference type="SAM" id="MobiDB-lite"/>
    </source>
</evidence>
<evidence type="ECO:0000256" key="3">
    <source>
        <dbReference type="ARBA" id="ARBA00023002"/>
    </source>
</evidence>
<dbReference type="GO" id="GO:0005777">
    <property type="term" value="C:peroxisome"/>
    <property type="evidence" value="ECO:0007669"/>
    <property type="project" value="UniProtKB-ARBA"/>
</dbReference>
<feature type="binding site" evidence="8">
    <location>
        <position position="250"/>
    </location>
    <ligand>
        <name>FMN</name>
        <dbReference type="ChEBI" id="CHEBI:58210"/>
    </ligand>
</feature>
<feature type="binding site" evidence="8">
    <location>
        <position position="273"/>
    </location>
    <ligand>
        <name>FMN</name>
        <dbReference type="ChEBI" id="CHEBI:58210"/>
    </ligand>
</feature>
<evidence type="ECO:0000313" key="12">
    <source>
        <dbReference type="Proteomes" id="UP000838412"/>
    </source>
</evidence>
<dbReference type="InterPro" id="IPR008259">
    <property type="entry name" value="FMN_hydac_DH_AS"/>
</dbReference>
<feature type="compositionally biased region" description="Polar residues" evidence="9">
    <location>
        <begin position="205"/>
        <end position="214"/>
    </location>
</feature>
<evidence type="ECO:0000256" key="6">
    <source>
        <dbReference type="ARBA" id="ARBA00029327"/>
    </source>
</evidence>
<keyword evidence="8" id="KW-0285">Flavoprotein</keyword>
<dbReference type="Pfam" id="PF01070">
    <property type="entry name" value="FMN_dh"/>
    <property type="match status" value="1"/>
</dbReference>
<protein>
    <recommendedName>
        <fullName evidence="2">(S)-2-hydroxy-acid oxidase</fullName>
        <ecNumber evidence="2">1.1.3.15</ecNumber>
    </recommendedName>
</protein>
<dbReference type="PIRSF" id="PIRSF000138">
    <property type="entry name" value="Al-hdrx_acd_dh"/>
    <property type="match status" value="1"/>
</dbReference>
<feature type="binding site" evidence="8">
    <location>
        <position position="176"/>
    </location>
    <ligand>
        <name>FMN</name>
        <dbReference type="ChEBI" id="CHEBI:58210"/>
    </ligand>
</feature>
<dbReference type="GO" id="GO:0003973">
    <property type="term" value="F:(S)-2-hydroxy-acid oxidase activity"/>
    <property type="evidence" value="ECO:0007669"/>
    <property type="project" value="UniProtKB-EC"/>
</dbReference>
<feature type="binding site" evidence="8">
    <location>
        <begin position="329"/>
        <end position="330"/>
    </location>
    <ligand>
        <name>FMN</name>
        <dbReference type="ChEBI" id="CHEBI:58210"/>
    </ligand>
</feature>
<comment type="catalytic activity">
    <reaction evidence="5">
        <text>a (2S)-2-hydroxycarboxylate + O2 = a 2-oxocarboxylate + H2O2</text>
        <dbReference type="Rhea" id="RHEA:16789"/>
        <dbReference type="ChEBI" id="CHEBI:15379"/>
        <dbReference type="ChEBI" id="CHEBI:16240"/>
        <dbReference type="ChEBI" id="CHEBI:35179"/>
        <dbReference type="ChEBI" id="CHEBI:58123"/>
        <dbReference type="EC" id="1.1.3.15"/>
    </reaction>
    <physiologicalReaction direction="left-to-right" evidence="5">
        <dbReference type="Rhea" id="RHEA:16790"/>
    </physiologicalReaction>
</comment>
<dbReference type="PROSITE" id="PS00557">
    <property type="entry name" value="FMN_HYDROXY_ACID_DH_1"/>
    <property type="match status" value="1"/>
</dbReference>
<feature type="binding site" evidence="8">
    <location>
        <begin position="306"/>
        <end position="310"/>
    </location>
    <ligand>
        <name>FMN</name>
        <dbReference type="ChEBI" id="CHEBI:58210"/>
    </ligand>
</feature>
<feature type="binding site" evidence="8">
    <location>
        <position position="185"/>
    </location>
    <ligand>
        <name>glyoxylate</name>
        <dbReference type="ChEBI" id="CHEBI:36655"/>
    </ligand>
</feature>
<dbReference type="OrthoDB" id="25826at2759"/>
<sequence>MYTFAGGKRKYNNDTTDEMSSRMVCVADFEEYANEKLARTYKEYFSSGADQCQTLKENAEAFKRLRIRPRFLRDVSCRDLSTTLLGEKVDFPVGVSSTALQGLAWPDGDICTARAAAQLHSCMIVSTYANNSVEEISAASPGGLKWFQLYIMPDRPFTQRLVRRAEAAGYKALVVTVDLPVVGKRYPDLKNRFHLPPHLSVPNLQGLQSSASQSNDERNYGSGASPEDPALCWKDIDWLSSITNLPIILKGILTAEDAGIALDHPGVKGILVSNHGGRQLDGVPATIEVLPEIVAAVGERLEVYLDGGVRTGTDVLKALALGARAVFVGRPAIWGLAYNGEDGVAEVLKILRNELDLAMALSGCRCPAEIKHPLVVREEYYSKL</sequence>
<dbReference type="SUPFAM" id="SSF51395">
    <property type="entry name" value="FMN-linked oxidoreductases"/>
    <property type="match status" value="1"/>
</dbReference>
<comment type="cofactor">
    <cofactor evidence="1">
        <name>FMN</name>
        <dbReference type="ChEBI" id="CHEBI:58210"/>
    </cofactor>
</comment>
<feature type="active site" description="Proton acceptor" evidence="7">
    <location>
        <position position="275"/>
    </location>
</feature>
<feature type="domain" description="FMN-dependent dehydrogenase" evidence="10">
    <location>
        <begin position="33"/>
        <end position="374"/>
    </location>
</feature>
<dbReference type="AlphaFoldDB" id="A0A8J9YNB5"/>
<name>A0A8J9YNB5_BRALA</name>
<dbReference type="InterPro" id="IPR012133">
    <property type="entry name" value="Alpha-hydoxy_acid_DH_FMN"/>
</dbReference>
<dbReference type="PANTHER" id="PTHR10578">
    <property type="entry name" value="S -2-HYDROXY-ACID OXIDASE-RELATED"/>
    <property type="match status" value="1"/>
</dbReference>
<feature type="binding site" evidence="8">
    <location>
        <position position="126"/>
    </location>
    <ligand>
        <name>FMN</name>
        <dbReference type="ChEBI" id="CHEBI:58210"/>
    </ligand>
</feature>
<evidence type="ECO:0000256" key="5">
    <source>
        <dbReference type="ARBA" id="ARBA00029325"/>
    </source>
</evidence>